<evidence type="ECO:0000256" key="2">
    <source>
        <dbReference type="ARBA" id="ARBA00022617"/>
    </source>
</evidence>
<proteinExistence type="predicted"/>
<evidence type="ECO:0000256" key="3">
    <source>
        <dbReference type="ARBA" id="ARBA00022723"/>
    </source>
</evidence>
<gene>
    <name evidence="9" type="ORF">B0G62_105303</name>
</gene>
<evidence type="ECO:0000256" key="4">
    <source>
        <dbReference type="ARBA" id="ARBA00023002"/>
    </source>
</evidence>
<dbReference type="Pfam" id="PF03460">
    <property type="entry name" value="NIR_SIR_ferr"/>
    <property type="match status" value="2"/>
</dbReference>
<evidence type="ECO:0000256" key="5">
    <source>
        <dbReference type="ARBA" id="ARBA00023004"/>
    </source>
</evidence>
<dbReference type="InterPro" id="IPR005117">
    <property type="entry name" value="NiRdtase/SiRdtase_haem-b_fer"/>
</dbReference>
<dbReference type="RefSeq" id="WP_103704693.1">
    <property type="nucleotide sequence ID" value="NZ_PQGA01000005.1"/>
</dbReference>
<dbReference type="SUPFAM" id="SSF55124">
    <property type="entry name" value="Nitrite/Sulfite reductase N-terminal domain-like"/>
    <property type="match status" value="2"/>
</dbReference>
<dbReference type="GO" id="GO:0020037">
    <property type="term" value="F:heme binding"/>
    <property type="evidence" value="ECO:0007669"/>
    <property type="project" value="InterPro"/>
</dbReference>
<keyword evidence="5" id="KW-0408">Iron</keyword>
<reference evidence="9 10" key="1">
    <citation type="submission" date="2018-01" db="EMBL/GenBank/DDBJ databases">
        <title>Genomic Encyclopedia of Type Strains, Phase III (KMG-III): the genomes of soil and plant-associated and newly described type strains.</title>
        <authorList>
            <person name="Whitman W."/>
        </authorList>
    </citation>
    <scope>NUCLEOTIDE SEQUENCE [LARGE SCALE GENOMIC DNA]</scope>
    <source>
        <strain evidence="9 10">JCM 18070</strain>
    </source>
</reference>
<sequence>MNHDSKPAFSLASSPAAWAAARRSACPGLVRVVAALDGGLCRIRLPGGLLQATQAHAIAEAALAHAQGALELTNRANLQVRGIRAGSEAALTAALVDAGLGPGVCASADLRAADELRNLMLSPLAGLDSEALIDTTKLVAPIVAMLQGEPRFAALSPKFALLIDGGERLAALDHPHDIWLAAAAHDDGVRFMFGLAGCPADGSLGSLGSIAATEAVRLIHALLHAFLDLAQPGETRMREVVAVHGAQAVLQRAQEHTSPDIACDRGWRRPGVDLALRLGVHALNRTRRYVGCEPPLARLDAATLHALATLAQTHGDGTLRITPWQGAILPNIDNGVTRNVLERLQALGFIADPAHPLARTIACTGSAGCAKSRADTKADALRLAAHLPPGVHVHLSGCERSCAAAHRAPFTLLAVAPGTYDVYEHDGAHRDEHLNERDAHTAPFGRSVARHLTIEAAAQLFKQLLTQRPRSTPDV</sequence>
<evidence type="ECO:0000259" key="8">
    <source>
        <dbReference type="Pfam" id="PF03460"/>
    </source>
</evidence>
<dbReference type="Gene3D" id="3.90.480.10">
    <property type="entry name" value="Sulfite Reductase Hemoprotein,Domain 2"/>
    <property type="match status" value="2"/>
</dbReference>
<dbReference type="AlphaFoldDB" id="A0A2S4MC63"/>
<dbReference type="Proteomes" id="UP000237381">
    <property type="component" value="Unassembled WGS sequence"/>
</dbReference>
<dbReference type="PANTHER" id="PTHR32439:SF9">
    <property type="entry name" value="BLR3264 PROTEIN"/>
    <property type="match status" value="1"/>
</dbReference>
<evidence type="ECO:0000256" key="1">
    <source>
        <dbReference type="ARBA" id="ARBA00022485"/>
    </source>
</evidence>
<dbReference type="InterPro" id="IPR051329">
    <property type="entry name" value="NIR_SIR_4Fe-4S"/>
</dbReference>
<dbReference type="InterPro" id="IPR045854">
    <property type="entry name" value="NO2/SO3_Rdtase_4Fe4S_sf"/>
</dbReference>
<dbReference type="OrthoDB" id="7459360at2"/>
<dbReference type="Gene3D" id="3.30.413.10">
    <property type="entry name" value="Sulfite Reductase Hemoprotein, domain 1"/>
    <property type="match status" value="2"/>
</dbReference>
<dbReference type="SUPFAM" id="SSF56014">
    <property type="entry name" value="Nitrite and sulphite reductase 4Fe-4S domain-like"/>
    <property type="match status" value="2"/>
</dbReference>
<keyword evidence="4" id="KW-0560">Oxidoreductase</keyword>
<protein>
    <submittedName>
        <fullName evidence="9">Precorrin-3B synthase</fullName>
    </submittedName>
</protein>
<dbReference type="PANTHER" id="PTHR32439">
    <property type="entry name" value="FERREDOXIN--NITRITE REDUCTASE, CHLOROPLASTIC"/>
    <property type="match status" value="1"/>
</dbReference>
<dbReference type="GO" id="GO:0046872">
    <property type="term" value="F:metal ion binding"/>
    <property type="evidence" value="ECO:0007669"/>
    <property type="project" value="UniProtKB-KW"/>
</dbReference>
<keyword evidence="2" id="KW-0349">Heme</keyword>
<keyword evidence="3" id="KW-0479">Metal-binding</keyword>
<dbReference type="InterPro" id="IPR012798">
    <property type="entry name" value="Cbl_synth_CobG-like"/>
</dbReference>
<keyword evidence="1" id="KW-0004">4Fe-4S</keyword>
<accession>A0A2S4MC63</accession>
<comment type="caution">
    <text evidence="9">The sequence shown here is derived from an EMBL/GenBank/DDBJ whole genome shotgun (WGS) entry which is preliminary data.</text>
</comment>
<dbReference type="EMBL" id="PQGA01000005">
    <property type="protein sequence ID" value="POR52333.1"/>
    <property type="molecule type" value="Genomic_DNA"/>
</dbReference>
<dbReference type="GO" id="GO:0051539">
    <property type="term" value="F:4 iron, 4 sulfur cluster binding"/>
    <property type="evidence" value="ECO:0007669"/>
    <property type="project" value="UniProtKB-KW"/>
</dbReference>
<feature type="domain" description="Nitrite/sulphite reductase 4Fe-4S" evidence="7">
    <location>
        <begin position="113"/>
        <end position="256"/>
    </location>
</feature>
<feature type="domain" description="Nitrite/Sulfite reductase ferredoxin-like" evidence="8">
    <location>
        <begin position="41"/>
        <end position="95"/>
    </location>
</feature>
<dbReference type="InterPro" id="IPR036136">
    <property type="entry name" value="Nit/Sulf_reduc_fer-like_dom_sf"/>
</dbReference>
<organism evidence="9 10">
    <name type="scientific">Paraburkholderia eburnea</name>
    <dbReference type="NCBI Taxonomy" id="1189126"/>
    <lineage>
        <taxon>Bacteria</taxon>
        <taxon>Pseudomonadati</taxon>
        <taxon>Pseudomonadota</taxon>
        <taxon>Betaproteobacteria</taxon>
        <taxon>Burkholderiales</taxon>
        <taxon>Burkholderiaceae</taxon>
        <taxon>Paraburkholderia</taxon>
    </lineage>
</organism>
<name>A0A2S4MC63_9BURK</name>
<keyword evidence="6" id="KW-0411">Iron-sulfur</keyword>
<dbReference type="Pfam" id="PF01077">
    <property type="entry name" value="NIR_SIR"/>
    <property type="match status" value="1"/>
</dbReference>
<keyword evidence="10" id="KW-1185">Reference proteome</keyword>
<evidence type="ECO:0000259" key="7">
    <source>
        <dbReference type="Pfam" id="PF01077"/>
    </source>
</evidence>
<dbReference type="InterPro" id="IPR006067">
    <property type="entry name" value="NO2/SO3_Rdtase_4Fe4S_dom"/>
</dbReference>
<feature type="domain" description="Nitrite/Sulfite reductase ferredoxin-like" evidence="8">
    <location>
        <begin position="288"/>
        <end position="346"/>
    </location>
</feature>
<dbReference type="GO" id="GO:0016491">
    <property type="term" value="F:oxidoreductase activity"/>
    <property type="evidence" value="ECO:0007669"/>
    <property type="project" value="UniProtKB-KW"/>
</dbReference>
<evidence type="ECO:0000313" key="10">
    <source>
        <dbReference type="Proteomes" id="UP000237381"/>
    </source>
</evidence>
<evidence type="ECO:0000313" key="9">
    <source>
        <dbReference type="EMBL" id="POR52333.1"/>
    </source>
</evidence>
<dbReference type="NCBIfam" id="TIGR02435">
    <property type="entry name" value="CobG"/>
    <property type="match status" value="1"/>
</dbReference>
<evidence type="ECO:0000256" key="6">
    <source>
        <dbReference type="ARBA" id="ARBA00023014"/>
    </source>
</evidence>